<dbReference type="RefSeq" id="WP_109839886.1">
    <property type="nucleotide sequence ID" value="NZ_QGKM01000111.1"/>
</dbReference>
<evidence type="ECO:0008006" key="4">
    <source>
        <dbReference type="Google" id="ProtNLM"/>
    </source>
</evidence>
<evidence type="ECO:0000313" key="3">
    <source>
        <dbReference type="Proteomes" id="UP000245539"/>
    </source>
</evidence>
<dbReference type="PANTHER" id="PTHR45011">
    <property type="entry name" value="DAP3-BINDING CELL DEATH ENHANCER 1"/>
    <property type="match status" value="1"/>
</dbReference>
<organism evidence="2 3">
    <name type="scientific">Leucothrix pacifica</name>
    <dbReference type="NCBI Taxonomy" id="1247513"/>
    <lineage>
        <taxon>Bacteria</taxon>
        <taxon>Pseudomonadati</taxon>
        <taxon>Pseudomonadota</taxon>
        <taxon>Gammaproteobacteria</taxon>
        <taxon>Thiotrichales</taxon>
        <taxon>Thiotrichaceae</taxon>
        <taxon>Leucothrix</taxon>
    </lineage>
</organism>
<dbReference type="OrthoDB" id="1442375at2"/>
<evidence type="ECO:0000256" key="1">
    <source>
        <dbReference type="SAM" id="SignalP"/>
    </source>
</evidence>
<dbReference type="InterPro" id="IPR052748">
    <property type="entry name" value="ISR_Activator"/>
</dbReference>
<accession>A0A317C7T9</accession>
<feature type="signal peptide" evidence="1">
    <location>
        <begin position="1"/>
        <end position="30"/>
    </location>
</feature>
<dbReference type="Gene3D" id="1.25.40.10">
    <property type="entry name" value="Tetratricopeptide repeat domain"/>
    <property type="match status" value="2"/>
</dbReference>
<dbReference type="InterPro" id="IPR006597">
    <property type="entry name" value="Sel1-like"/>
</dbReference>
<dbReference type="EMBL" id="QGKM01000111">
    <property type="protein sequence ID" value="PWQ92182.1"/>
    <property type="molecule type" value="Genomic_DNA"/>
</dbReference>
<dbReference type="AlphaFoldDB" id="A0A317C7T9"/>
<proteinExistence type="predicted"/>
<dbReference type="Proteomes" id="UP000245539">
    <property type="component" value="Unassembled WGS sequence"/>
</dbReference>
<dbReference type="Pfam" id="PF08238">
    <property type="entry name" value="Sel1"/>
    <property type="match status" value="8"/>
</dbReference>
<comment type="caution">
    <text evidence="2">The sequence shown here is derived from an EMBL/GenBank/DDBJ whole genome shotgun (WGS) entry which is preliminary data.</text>
</comment>
<sequence>MANSKVGLARLCVSGLLLCISMSAATQSSASQTHPIAQQLFIQGDELIKQDQFTRGISLLEKAASKGHAQAAFELASLYEAGLVVEEDTRLAIKYYEMAVRKGYRDAHFNLALLLSSPFTPNNDLSRAREVVEVIADQGDIEAQFLLANLMKKKLHDAPSKPGKAFYWLQHAANSGHGKAQYQLATEYMKGLHVSRSAKTAFKWFNRAAMQNVAEAHYNLALMHEKGDGVAQDMAKAVEWYESAAELGSVNAQQNLGLKYLAGEGVEPMPRQAIKYLSKAANSGSTESQLLLAKVYQSGYQDLIKVDLINAETWFLRAARKGVAEAQYELALMLRDRNDSEGAELWGRRAIAGGHLAAAKLYQ</sequence>
<reference evidence="2 3" key="1">
    <citation type="submission" date="2018-05" db="EMBL/GenBank/DDBJ databases">
        <title>Leucothrix arctica sp. nov., isolated from Arctic seawater.</title>
        <authorList>
            <person name="Choi A."/>
            <person name="Baek K."/>
        </authorList>
    </citation>
    <scope>NUCLEOTIDE SEQUENCE [LARGE SCALE GENOMIC DNA]</scope>
    <source>
        <strain evidence="2 3">JCM 18388</strain>
    </source>
</reference>
<keyword evidence="1" id="KW-0732">Signal</keyword>
<dbReference type="InterPro" id="IPR011990">
    <property type="entry name" value="TPR-like_helical_dom_sf"/>
</dbReference>
<gene>
    <name evidence="2" type="ORF">DKW60_22410</name>
</gene>
<dbReference type="SMART" id="SM00671">
    <property type="entry name" value="SEL1"/>
    <property type="match status" value="8"/>
</dbReference>
<dbReference type="SUPFAM" id="SSF81901">
    <property type="entry name" value="HCP-like"/>
    <property type="match status" value="2"/>
</dbReference>
<name>A0A317C7T9_9GAMM</name>
<evidence type="ECO:0000313" key="2">
    <source>
        <dbReference type="EMBL" id="PWQ92182.1"/>
    </source>
</evidence>
<protein>
    <recommendedName>
        <fullName evidence="4">Sel1 repeat family protein</fullName>
    </recommendedName>
</protein>
<feature type="chain" id="PRO_5016287167" description="Sel1 repeat family protein" evidence="1">
    <location>
        <begin position="31"/>
        <end position="363"/>
    </location>
</feature>
<dbReference type="PANTHER" id="PTHR45011:SF1">
    <property type="entry name" value="DAP3-BINDING CELL DEATH ENHANCER 1"/>
    <property type="match status" value="1"/>
</dbReference>
<keyword evidence="3" id="KW-1185">Reference proteome</keyword>